<dbReference type="RefSeq" id="WP_344295790.1">
    <property type="nucleotide sequence ID" value="NZ_BAAAPF010000509.1"/>
</dbReference>
<proteinExistence type="inferred from homology"/>
<dbReference type="InterPro" id="IPR015421">
    <property type="entry name" value="PyrdxlP-dep_Trfase_major"/>
</dbReference>
<dbReference type="Pfam" id="PF01053">
    <property type="entry name" value="Cys_Met_Meta_PP"/>
    <property type="match status" value="1"/>
</dbReference>
<dbReference type="Gene3D" id="3.90.1150.10">
    <property type="entry name" value="Aspartate Aminotransferase, domain 1"/>
    <property type="match status" value="1"/>
</dbReference>
<organism evidence="5 6">
    <name type="scientific">Streptomyces synnematoformans</name>
    <dbReference type="NCBI Taxonomy" id="415721"/>
    <lineage>
        <taxon>Bacteria</taxon>
        <taxon>Bacillati</taxon>
        <taxon>Actinomycetota</taxon>
        <taxon>Actinomycetes</taxon>
        <taxon>Kitasatosporales</taxon>
        <taxon>Streptomycetaceae</taxon>
        <taxon>Streptomyces</taxon>
    </lineage>
</organism>
<dbReference type="PANTHER" id="PTHR11808:SF85">
    <property type="entry name" value="CYSTATHIONINE GAMMA-LYASE-RELATED"/>
    <property type="match status" value="1"/>
</dbReference>
<feature type="region of interest" description="Disordered" evidence="4">
    <location>
        <begin position="107"/>
        <end position="129"/>
    </location>
</feature>
<dbReference type="Gene3D" id="3.40.640.10">
    <property type="entry name" value="Type I PLP-dependent aspartate aminotransferase-like (Major domain)"/>
    <property type="match status" value="1"/>
</dbReference>
<keyword evidence="2 3" id="KW-0663">Pyridoxal phosphate</keyword>
<feature type="region of interest" description="Disordered" evidence="4">
    <location>
        <begin position="1"/>
        <end position="30"/>
    </location>
</feature>
<comment type="cofactor">
    <cofactor evidence="1 3">
        <name>pyridoxal 5'-phosphate</name>
        <dbReference type="ChEBI" id="CHEBI:597326"/>
    </cofactor>
</comment>
<feature type="compositionally biased region" description="Basic and acidic residues" evidence="4">
    <location>
        <begin position="111"/>
        <end position="121"/>
    </location>
</feature>
<evidence type="ECO:0000256" key="3">
    <source>
        <dbReference type="RuleBase" id="RU362118"/>
    </source>
</evidence>
<evidence type="ECO:0000313" key="5">
    <source>
        <dbReference type="EMBL" id="GAA1512699.1"/>
    </source>
</evidence>
<name>A0ABN2A7X3_9ACTN</name>
<evidence type="ECO:0000256" key="1">
    <source>
        <dbReference type="ARBA" id="ARBA00001933"/>
    </source>
</evidence>
<dbReference type="InterPro" id="IPR000277">
    <property type="entry name" value="Cys/Met-Metab_PyrdxlP-dep_enz"/>
</dbReference>
<dbReference type="NCBIfam" id="NF005758">
    <property type="entry name" value="PRK07582.1"/>
    <property type="match status" value="1"/>
</dbReference>
<comment type="similarity">
    <text evidence="3">Belongs to the trans-sulfuration enzymes family.</text>
</comment>
<dbReference type="InterPro" id="IPR015422">
    <property type="entry name" value="PyrdxlP-dep_Trfase_small"/>
</dbReference>
<dbReference type="InterPro" id="IPR015424">
    <property type="entry name" value="PyrdxlP-dep_Trfase"/>
</dbReference>
<dbReference type="PANTHER" id="PTHR11808">
    <property type="entry name" value="TRANS-SULFURATION ENZYME FAMILY MEMBER"/>
    <property type="match status" value="1"/>
</dbReference>
<accession>A0ABN2A7X3</accession>
<comment type="caution">
    <text evidence="5">The sequence shown here is derived from an EMBL/GenBank/DDBJ whole genome shotgun (WGS) entry which is preliminary data.</text>
</comment>
<dbReference type="EMBL" id="BAAAPF010000509">
    <property type="protein sequence ID" value="GAA1512699.1"/>
    <property type="molecule type" value="Genomic_DNA"/>
</dbReference>
<protein>
    <submittedName>
        <fullName evidence="5">Cystathionine gamma-lyase</fullName>
    </submittedName>
</protein>
<dbReference type="PIRSF" id="PIRSF001434">
    <property type="entry name" value="CGS"/>
    <property type="match status" value="1"/>
</dbReference>
<reference evidence="5 6" key="1">
    <citation type="journal article" date="2019" name="Int. J. Syst. Evol. Microbiol.">
        <title>The Global Catalogue of Microorganisms (GCM) 10K type strain sequencing project: providing services to taxonomists for standard genome sequencing and annotation.</title>
        <authorList>
            <consortium name="The Broad Institute Genomics Platform"/>
            <consortium name="The Broad Institute Genome Sequencing Center for Infectious Disease"/>
            <person name="Wu L."/>
            <person name="Ma J."/>
        </authorList>
    </citation>
    <scope>NUCLEOTIDE SEQUENCE [LARGE SCALE GENOMIC DNA]</scope>
    <source>
        <strain evidence="5 6">JCM 15481</strain>
    </source>
</reference>
<feature type="compositionally biased region" description="Low complexity" evidence="4">
    <location>
        <begin position="7"/>
        <end position="23"/>
    </location>
</feature>
<sequence length="418" mass="43277">MTHPDDTPNAPDATGAPAPADGTRVVRAGLPAPEPYEPALPGPVFAAHYHLPGDVTDAPYDYGRDANPTWTRLEAALAELESPGAPAEAVAFASGMAAITAVLMAVPGPPRPDKHRPDGPDGSRPGPVVLPSDGYNLVPGGLRALLEEHGTEVRTAPTAGGAQAELLDGARLLWLESPSNPGLDVCDIRRLADAAHTAGALVAVDNTLPTPLGQRPLELGADLSVASGTKALTGHGDVLLGYAVTRDPALARRLRTWRKTAGAIPGPMEAWLAHRSLATLELRTARQAANALAVAEALRATPGVADVRHPGLPSDPAHALAARQMRAGRYGCVVAFTLPDRAAAERFLGAARLVDEATSFGGVRSTAERRGRWGGDAVPEGFVRFSAGVEDTADLVADLREALAYALGRGSNGSRKKG</sequence>
<dbReference type="Proteomes" id="UP001500443">
    <property type="component" value="Unassembled WGS sequence"/>
</dbReference>
<evidence type="ECO:0000313" key="6">
    <source>
        <dbReference type="Proteomes" id="UP001500443"/>
    </source>
</evidence>
<dbReference type="SUPFAM" id="SSF53383">
    <property type="entry name" value="PLP-dependent transferases"/>
    <property type="match status" value="1"/>
</dbReference>
<keyword evidence="6" id="KW-1185">Reference proteome</keyword>
<gene>
    <name evidence="5" type="ORF">GCM10009802_66120</name>
</gene>
<evidence type="ECO:0000256" key="2">
    <source>
        <dbReference type="ARBA" id="ARBA00022898"/>
    </source>
</evidence>
<evidence type="ECO:0000256" key="4">
    <source>
        <dbReference type="SAM" id="MobiDB-lite"/>
    </source>
</evidence>